<feature type="region of interest" description="Disordered" evidence="1">
    <location>
        <begin position="117"/>
        <end position="144"/>
    </location>
</feature>
<feature type="region of interest" description="Disordered" evidence="1">
    <location>
        <begin position="748"/>
        <end position="770"/>
    </location>
</feature>
<dbReference type="InParanoid" id="W4KEB6"/>
<feature type="compositionally biased region" description="Polar residues" evidence="1">
    <location>
        <begin position="549"/>
        <end position="559"/>
    </location>
</feature>
<feature type="compositionally biased region" description="Basic and acidic residues" evidence="1">
    <location>
        <begin position="181"/>
        <end position="191"/>
    </location>
</feature>
<dbReference type="Proteomes" id="UP000030671">
    <property type="component" value="Unassembled WGS sequence"/>
</dbReference>
<feature type="region of interest" description="Disordered" evidence="1">
    <location>
        <begin position="160"/>
        <end position="247"/>
    </location>
</feature>
<gene>
    <name evidence="2" type="ORF">HETIRDRAFT_311831</name>
</gene>
<dbReference type="KEGG" id="hir:HETIRDRAFT_311831"/>
<organism evidence="2 3">
    <name type="scientific">Heterobasidion irregulare (strain TC 32-1)</name>
    <dbReference type="NCBI Taxonomy" id="747525"/>
    <lineage>
        <taxon>Eukaryota</taxon>
        <taxon>Fungi</taxon>
        <taxon>Dikarya</taxon>
        <taxon>Basidiomycota</taxon>
        <taxon>Agaricomycotina</taxon>
        <taxon>Agaricomycetes</taxon>
        <taxon>Russulales</taxon>
        <taxon>Bondarzewiaceae</taxon>
        <taxon>Heterobasidion</taxon>
        <taxon>Heterobasidion annosum species complex</taxon>
    </lineage>
</organism>
<name>W4KEB6_HETIT</name>
<dbReference type="GeneID" id="20669903"/>
<dbReference type="EMBL" id="KI925456">
    <property type="protein sequence ID" value="ETW84158.1"/>
    <property type="molecule type" value="Genomic_DNA"/>
</dbReference>
<evidence type="ECO:0000313" key="2">
    <source>
        <dbReference type="EMBL" id="ETW84158.1"/>
    </source>
</evidence>
<proteinExistence type="predicted"/>
<protein>
    <submittedName>
        <fullName evidence="2">Uncharacterized protein</fullName>
    </submittedName>
</protein>
<feature type="compositionally biased region" description="Basic residues" evidence="1">
    <location>
        <begin position="813"/>
        <end position="824"/>
    </location>
</feature>
<feature type="region of interest" description="Disordered" evidence="1">
    <location>
        <begin position="501"/>
        <end position="529"/>
    </location>
</feature>
<dbReference type="OrthoDB" id="3271306at2759"/>
<feature type="compositionally biased region" description="Polar residues" evidence="1">
    <location>
        <begin position="237"/>
        <end position="247"/>
    </location>
</feature>
<feature type="compositionally biased region" description="Polar residues" evidence="1">
    <location>
        <begin position="197"/>
        <end position="207"/>
    </location>
</feature>
<accession>W4KEB6</accession>
<keyword evidence="3" id="KW-1185">Reference proteome</keyword>
<dbReference type="HOGENOM" id="CLU_343560_0_0_1"/>
<feature type="region of interest" description="Disordered" evidence="1">
    <location>
        <begin position="793"/>
        <end position="824"/>
    </location>
</feature>
<feature type="region of interest" description="Disordered" evidence="1">
    <location>
        <begin position="545"/>
        <end position="564"/>
    </location>
</feature>
<feature type="compositionally biased region" description="Basic and acidic residues" evidence="1">
    <location>
        <begin position="47"/>
        <end position="70"/>
    </location>
</feature>
<feature type="compositionally biased region" description="Polar residues" evidence="1">
    <location>
        <begin position="1"/>
        <end position="10"/>
    </location>
</feature>
<feature type="region of interest" description="Disordered" evidence="1">
    <location>
        <begin position="1"/>
        <end position="70"/>
    </location>
</feature>
<evidence type="ECO:0000313" key="3">
    <source>
        <dbReference type="Proteomes" id="UP000030671"/>
    </source>
</evidence>
<evidence type="ECO:0000256" key="1">
    <source>
        <dbReference type="SAM" id="MobiDB-lite"/>
    </source>
</evidence>
<feature type="region of interest" description="Disordered" evidence="1">
    <location>
        <begin position="260"/>
        <end position="293"/>
    </location>
</feature>
<dbReference type="AlphaFoldDB" id="W4KEB6"/>
<feature type="region of interest" description="Disordered" evidence="1">
    <location>
        <begin position="636"/>
        <end position="662"/>
    </location>
</feature>
<sequence length="824" mass="86578">MGNAESTQCPSEGDALPALPGALPNTVEEQKPEDDASEPVAMVKSHPKSDEGGAHDDNAEPSHVALDKPLKDIQRVLPIKVLPKTYADATNLAAQFPELASNILSLPLASSVAPEVSQPSAQPHFSACDQPKHTADKPNWALAPDPVPILKASANVRREYSTKPMKASQGRNASRLAIGGRLRDPRLEHIPPRMARSANQARINVENNPAPGSAVHGSDPRNVSDGIGARGRETTRLDLSSTPPNTTSSALALVQKAIQETKEAGRSASRRTGRAPGQTRPRSQNRDGRGPQGTRIVAEAAARVTSQVPKSGTTSVGLNVQVKEVRVSVQVPSIAEACTTEQYKHAQVHAEVSGPTEDLTDETAPPVSPAVVVEQGAPQSDEDRKRMETADLGTTAVSPVIAVAEVKDLSEPGVEEKTVVSIKAMDSTRRTTTEYIRRRARERSSGGSVKAVAPDPLAHTTCLDQSLLVQSAQSKQEPALERKRETVESLIPLSVVLEEASRLETPKSPASEPPRPVAESAQPTSLAHVPPVETSGFVALPDLIEDITPPSSQSNTPDSGKTVFHFNPEAMKFTPTSSPTVAIARESPTLTSMLSPSPSPLSSIAPLKHKVRPTLYFYAAAPSVEPAPVSRSFAKPVLPSPPVRQSAPEQHASKDTGIRALPPRMRVPSFVPKASPGTRDALVLAIEYAKTQHRMEAEALATAEAAEARARALDEQQLKLLHMLLPSDAGAGGSASGSTAPALRLSKTHVRSPTEPAGQSMHADDGGADALSSNAAAVGLGVHRGSVAPATMSRASVGGRGSGGRVLPTNRGHAARAGRGRVGC</sequence>
<reference evidence="2 3" key="1">
    <citation type="journal article" date="2012" name="New Phytol.">
        <title>Insight into trade-off between wood decay and parasitism from the genome of a fungal forest pathogen.</title>
        <authorList>
            <person name="Olson A."/>
            <person name="Aerts A."/>
            <person name="Asiegbu F."/>
            <person name="Belbahri L."/>
            <person name="Bouzid O."/>
            <person name="Broberg A."/>
            <person name="Canback B."/>
            <person name="Coutinho P.M."/>
            <person name="Cullen D."/>
            <person name="Dalman K."/>
            <person name="Deflorio G."/>
            <person name="van Diepen L.T."/>
            <person name="Dunand C."/>
            <person name="Duplessis S."/>
            <person name="Durling M."/>
            <person name="Gonthier P."/>
            <person name="Grimwood J."/>
            <person name="Fossdal C.G."/>
            <person name="Hansson D."/>
            <person name="Henrissat B."/>
            <person name="Hietala A."/>
            <person name="Himmelstrand K."/>
            <person name="Hoffmeister D."/>
            <person name="Hogberg N."/>
            <person name="James T.Y."/>
            <person name="Karlsson M."/>
            <person name="Kohler A."/>
            <person name="Kues U."/>
            <person name="Lee Y.H."/>
            <person name="Lin Y.C."/>
            <person name="Lind M."/>
            <person name="Lindquist E."/>
            <person name="Lombard V."/>
            <person name="Lucas S."/>
            <person name="Lunden K."/>
            <person name="Morin E."/>
            <person name="Murat C."/>
            <person name="Park J."/>
            <person name="Raffaello T."/>
            <person name="Rouze P."/>
            <person name="Salamov A."/>
            <person name="Schmutz J."/>
            <person name="Solheim H."/>
            <person name="Stahlberg J."/>
            <person name="Velez H."/>
            <person name="de Vries R.P."/>
            <person name="Wiebenga A."/>
            <person name="Woodward S."/>
            <person name="Yakovlev I."/>
            <person name="Garbelotto M."/>
            <person name="Martin F."/>
            <person name="Grigoriev I.V."/>
            <person name="Stenlid J."/>
        </authorList>
    </citation>
    <scope>NUCLEOTIDE SEQUENCE [LARGE SCALE GENOMIC DNA]</scope>
    <source>
        <strain evidence="2 3">TC 32-1</strain>
    </source>
</reference>
<dbReference type="RefSeq" id="XP_009543861.1">
    <property type="nucleotide sequence ID" value="XM_009545566.1"/>
</dbReference>